<dbReference type="PANTHER" id="PTHR30055:SF226">
    <property type="entry name" value="HTH-TYPE TRANSCRIPTIONAL REGULATOR PKSA"/>
    <property type="match status" value="1"/>
</dbReference>
<dbReference type="PANTHER" id="PTHR30055">
    <property type="entry name" value="HTH-TYPE TRANSCRIPTIONAL REGULATOR RUTR"/>
    <property type="match status" value="1"/>
</dbReference>
<evidence type="ECO:0000256" key="2">
    <source>
        <dbReference type="PROSITE-ProRule" id="PRU00335"/>
    </source>
</evidence>
<dbReference type="GO" id="GO:0003700">
    <property type="term" value="F:DNA-binding transcription factor activity"/>
    <property type="evidence" value="ECO:0007669"/>
    <property type="project" value="TreeGrafter"/>
</dbReference>
<dbReference type="SUPFAM" id="SSF46689">
    <property type="entry name" value="Homeodomain-like"/>
    <property type="match status" value="1"/>
</dbReference>
<reference evidence="5" key="1">
    <citation type="submission" date="2016-06" db="EMBL/GenBank/DDBJ databases">
        <authorList>
            <person name="Sutton G."/>
            <person name="Brinkac L."/>
            <person name="Sanka R."/>
            <person name="Adams M."/>
            <person name="Lau E."/>
            <person name="Garcia-Basteiro A."/>
            <person name="Lopez-Varela E."/>
            <person name="Palencia S."/>
        </authorList>
    </citation>
    <scope>NUCLEOTIDE SEQUENCE [LARGE SCALE GENOMIC DNA]</scope>
    <source>
        <strain evidence="5">1274684.2</strain>
    </source>
</reference>
<accession>A0A1A3TP42</accession>
<dbReference type="AlphaFoldDB" id="A0A1A3TP42"/>
<organism evidence="4 5">
    <name type="scientific">Mycolicibacter sinensis (strain JDM601)</name>
    <name type="common">Mycobacterium sinense</name>
    <dbReference type="NCBI Taxonomy" id="875328"/>
    <lineage>
        <taxon>Bacteria</taxon>
        <taxon>Bacillati</taxon>
        <taxon>Actinomycetota</taxon>
        <taxon>Actinomycetes</taxon>
        <taxon>Mycobacteriales</taxon>
        <taxon>Mycobacteriaceae</taxon>
        <taxon>Mycolicibacter</taxon>
    </lineage>
</organism>
<dbReference type="Gene3D" id="1.10.357.10">
    <property type="entry name" value="Tetracycline Repressor, domain 2"/>
    <property type="match status" value="1"/>
</dbReference>
<dbReference type="InterPro" id="IPR036271">
    <property type="entry name" value="Tet_transcr_reg_TetR-rel_C_sf"/>
</dbReference>
<dbReference type="InterPro" id="IPR001647">
    <property type="entry name" value="HTH_TetR"/>
</dbReference>
<dbReference type="SUPFAM" id="SSF48498">
    <property type="entry name" value="Tetracyclin repressor-like, C-terminal domain"/>
    <property type="match status" value="1"/>
</dbReference>
<dbReference type="InterPro" id="IPR050109">
    <property type="entry name" value="HTH-type_TetR-like_transc_reg"/>
</dbReference>
<dbReference type="Pfam" id="PF17932">
    <property type="entry name" value="TetR_C_24"/>
    <property type="match status" value="1"/>
</dbReference>
<feature type="domain" description="HTH tetR-type" evidence="3">
    <location>
        <begin position="1"/>
        <end position="54"/>
    </location>
</feature>
<protein>
    <submittedName>
        <fullName evidence="4">TetR family transcriptional regulator</fullName>
    </submittedName>
</protein>
<dbReference type="Pfam" id="PF00440">
    <property type="entry name" value="TetR_N"/>
    <property type="match status" value="1"/>
</dbReference>
<gene>
    <name evidence="4" type="ORF">A5648_10025</name>
</gene>
<evidence type="ECO:0000256" key="1">
    <source>
        <dbReference type="ARBA" id="ARBA00023125"/>
    </source>
</evidence>
<sequence length="198" mass="22245">MDATAHLLCTKGFAGTRLTDVAEHAQLQAPAIYYYFKSREDLIEETVFRGIHDLRNHLKRALDGLPPGTSPMDQILTAAEIHLRHGLELSDYARASIRNSGQIPDRLRARQQKELTAYNRIWKRLMTAAAAEGQIRDDVDPKLAHPLILGALNWSAEWWDPRRNSVDTLVSNAQVFIRHSLSPAPKPARRRAKGPVSG</sequence>
<name>A0A1A3TP42_MYCSD</name>
<dbReference type="Proteomes" id="UP000093759">
    <property type="component" value="Unassembled WGS sequence"/>
</dbReference>
<proteinExistence type="predicted"/>
<evidence type="ECO:0000313" key="5">
    <source>
        <dbReference type="Proteomes" id="UP000093759"/>
    </source>
</evidence>
<dbReference type="InterPro" id="IPR041490">
    <property type="entry name" value="KstR2_TetR_C"/>
</dbReference>
<dbReference type="EMBL" id="LZMF01000128">
    <property type="protein sequence ID" value="OBK84430.1"/>
    <property type="molecule type" value="Genomic_DNA"/>
</dbReference>
<comment type="caution">
    <text evidence="4">The sequence shown here is derived from an EMBL/GenBank/DDBJ whole genome shotgun (WGS) entry which is preliminary data.</text>
</comment>
<dbReference type="InterPro" id="IPR009057">
    <property type="entry name" value="Homeodomain-like_sf"/>
</dbReference>
<keyword evidence="1 2" id="KW-0238">DNA-binding</keyword>
<feature type="DNA-binding region" description="H-T-H motif" evidence="2">
    <location>
        <begin position="17"/>
        <end position="36"/>
    </location>
</feature>
<dbReference type="PROSITE" id="PS50977">
    <property type="entry name" value="HTH_TETR_2"/>
    <property type="match status" value="1"/>
</dbReference>
<evidence type="ECO:0000259" key="3">
    <source>
        <dbReference type="PROSITE" id="PS50977"/>
    </source>
</evidence>
<dbReference type="Gene3D" id="1.10.10.60">
    <property type="entry name" value="Homeodomain-like"/>
    <property type="match status" value="1"/>
</dbReference>
<evidence type="ECO:0000313" key="4">
    <source>
        <dbReference type="EMBL" id="OBK84430.1"/>
    </source>
</evidence>
<dbReference type="GO" id="GO:0000976">
    <property type="term" value="F:transcription cis-regulatory region binding"/>
    <property type="evidence" value="ECO:0007669"/>
    <property type="project" value="TreeGrafter"/>
</dbReference>